<dbReference type="EMBL" id="JACONZ010000001">
    <property type="protein sequence ID" value="MBC5580457.1"/>
    <property type="molecule type" value="Genomic_DNA"/>
</dbReference>
<feature type="active site" description="O-isoaspartyl threonine intermediate" evidence="5">
    <location>
        <position position="12"/>
    </location>
</feature>
<proteinExistence type="inferred from homology"/>
<dbReference type="NCBIfam" id="TIGR00519">
    <property type="entry name" value="asnASE_I"/>
    <property type="match status" value="1"/>
</dbReference>
<feature type="active site" evidence="7">
    <location>
        <position position="12"/>
    </location>
</feature>
<feature type="binding site" evidence="6">
    <location>
        <position position="54"/>
    </location>
    <ligand>
        <name>substrate</name>
    </ligand>
</feature>
<sequence>MKNILMIGTGGTIASDITDAGLTPELSTEDLLRQVPGLEKLCRVDCLQVCSLDSTNMTPARWLDIAAAVRENYDRFDGFVICHGTDTMAYTAAALSYLIQGSPKPIVLTGSQKPIHMEITDSKTNLLDSFGCACDGRIAGVQVVFGGAVIAGTRARKNYSKSFSAFSSINYPVLGVTREGKLIPYLRPEAAERPQFYQALNERVALLKLIPGARARQLELLLEENDAVIIESFGVGGVPTDGGYLEAIGAAAEKGKIVVMTTQVQNEGSDLGVYKVGHVLKGAPGVLEAYDMTTEAVTAKLMWALAQTRQPDGIKRLFYTPVANDILCAEE</sequence>
<dbReference type="Pfam" id="PF17763">
    <property type="entry name" value="Asparaginase_C"/>
    <property type="match status" value="1"/>
</dbReference>
<feature type="binding site" evidence="6">
    <location>
        <begin position="85"/>
        <end position="86"/>
    </location>
    <ligand>
        <name>substrate</name>
    </ligand>
</feature>
<evidence type="ECO:0000256" key="5">
    <source>
        <dbReference type="PIRSR" id="PIRSR001220-1"/>
    </source>
</evidence>
<dbReference type="InterPro" id="IPR036152">
    <property type="entry name" value="Asp/glu_Ase-like_sf"/>
</dbReference>
<evidence type="ECO:0000313" key="11">
    <source>
        <dbReference type="EMBL" id="MBC5580457.1"/>
    </source>
</evidence>
<evidence type="ECO:0000256" key="3">
    <source>
        <dbReference type="ARBA" id="ARBA00022801"/>
    </source>
</evidence>
<evidence type="ECO:0000256" key="2">
    <source>
        <dbReference type="ARBA" id="ARBA00012920"/>
    </source>
</evidence>
<dbReference type="EC" id="3.5.1.1" evidence="2"/>
<feature type="active site" evidence="8">
    <location>
        <position position="85"/>
    </location>
</feature>
<name>A0A923IDN2_9FIRM</name>
<dbReference type="CDD" id="cd08963">
    <property type="entry name" value="L-asparaginase_I"/>
    <property type="match status" value="1"/>
</dbReference>
<dbReference type="AlphaFoldDB" id="A0A923IDN2"/>
<dbReference type="PROSITE" id="PS51732">
    <property type="entry name" value="ASN_GLN_ASE_3"/>
    <property type="match status" value="1"/>
</dbReference>
<dbReference type="InterPro" id="IPR020827">
    <property type="entry name" value="Asparaginase/glutaminase_AS1"/>
</dbReference>
<feature type="domain" description="L-asparaginase N-terminal" evidence="9">
    <location>
        <begin position="3"/>
        <end position="182"/>
    </location>
</feature>
<dbReference type="PROSITE" id="PS00144">
    <property type="entry name" value="ASN_GLN_ASE_1"/>
    <property type="match status" value="1"/>
</dbReference>
<dbReference type="Pfam" id="PF00710">
    <property type="entry name" value="Asparaginase"/>
    <property type="match status" value="1"/>
</dbReference>
<keyword evidence="3" id="KW-0378">Hydrolase</keyword>
<dbReference type="PIRSF" id="PIRSF500176">
    <property type="entry name" value="L_ASNase"/>
    <property type="match status" value="1"/>
</dbReference>
<evidence type="ECO:0000256" key="4">
    <source>
        <dbReference type="ARBA" id="ARBA00049366"/>
    </source>
</evidence>
<evidence type="ECO:0000256" key="1">
    <source>
        <dbReference type="ARBA" id="ARBA00010518"/>
    </source>
</evidence>
<dbReference type="PRINTS" id="PR00139">
    <property type="entry name" value="ASNGLNASE"/>
</dbReference>
<dbReference type="RefSeq" id="WP_186886808.1">
    <property type="nucleotide sequence ID" value="NZ_JACONZ010000001.1"/>
</dbReference>
<dbReference type="Gene3D" id="3.40.50.40">
    <property type="match status" value="1"/>
</dbReference>
<protein>
    <recommendedName>
        <fullName evidence="2">asparaginase</fullName>
        <ecNumber evidence="2">3.5.1.1</ecNumber>
    </recommendedName>
</protein>
<evidence type="ECO:0000256" key="6">
    <source>
        <dbReference type="PIRSR" id="PIRSR001220-2"/>
    </source>
</evidence>
<dbReference type="GO" id="GO:0006520">
    <property type="term" value="P:amino acid metabolic process"/>
    <property type="evidence" value="ECO:0007669"/>
    <property type="project" value="InterPro"/>
</dbReference>
<dbReference type="InterPro" id="IPR027475">
    <property type="entry name" value="Asparaginase/glutaminase_AS2"/>
</dbReference>
<dbReference type="InterPro" id="IPR006034">
    <property type="entry name" value="Asparaginase/glutaminase-like"/>
</dbReference>
<dbReference type="GO" id="GO:0004067">
    <property type="term" value="F:asparaginase activity"/>
    <property type="evidence" value="ECO:0007669"/>
    <property type="project" value="UniProtKB-UniRule"/>
</dbReference>
<dbReference type="InterPro" id="IPR006033">
    <property type="entry name" value="AsnA_fam"/>
</dbReference>
<evidence type="ECO:0000259" key="9">
    <source>
        <dbReference type="Pfam" id="PF00710"/>
    </source>
</evidence>
<dbReference type="InterPro" id="IPR040919">
    <property type="entry name" value="Asparaginase_C"/>
</dbReference>
<evidence type="ECO:0000256" key="8">
    <source>
        <dbReference type="PROSITE-ProRule" id="PRU10100"/>
    </source>
</evidence>
<dbReference type="PIRSF" id="PIRSF001220">
    <property type="entry name" value="L-ASNase_gatD"/>
    <property type="match status" value="1"/>
</dbReference>
<dbReference type="Gene3D" id="3.40.50.1170">
    <property type="entry name" value="L-asparaginase, N-terminal domain"/>
    <property type="match status" value="1"/>
</dbReference>
<keyword evidence="12" id="KW-1185">Reference proteome</keyword>
<dbReference type="InterPro" id="IPR027474">
    <property type="entry name" value="L-asparaginase_N"/>
</dbReference>
<dbReference type="Proteomes" id="UP000659630">
    <property type="component" value="Unassembled WGS sequence"/>
</dbReference>
<dbReference type="PANTHER" id="PTHR11707">
    <property type="entry name" value="L-ASPARAGINASE"/>
    <property type="match status" value="1"/>
</dbReference>
<dbReference type="SFLD" id="SFLDS00057">
    <property type="entry name" value="Glutaminase/Asparaginase"/>
    <property type="match status" value="1"/>
</dbReference>
<dbReference type="SMART" id="SM00870">
    <property type="entry name" value="Asparaginase"/>
    <property type="match status" value="1"/>
</dbReference>
<comment type="catalytic activity">
    <reaction evidence="4">
        <text>L-asparagine + H2O = L-aspartate + NH4(+)</text>
        <dbReference type="Rhea" id="RHEA:21016"/>
        <dbReference type="ChEBI" id="CHEBI:15377"/>
        <dbReference type="ChEBI" id="CHEBI:28938"/>
        <dbReference type="ChEBI" id="CHEBI:29991"/>
        <dbReference type="ChEBI" id="CHEBI:58048"/>
        <dbReference type="EC" id="3.5.1.1"/>
    </reaction>
</comment>
<dbReference type="PROSITE" id="PS00917">
    <property type="entry name" value="ASN_GLN_ASE_2"/>
    <property type="match status" value="1"/>
</dbReference>
<evidence type="ECO:0000259" key="10">
    <source>
        <dbReference type="Pfam" id="PF17763"/>
    </source>
</evidence>
<feature type="domain" description="Asparaginase/glutaminase C-terminal" evidence="10">
    <location>
        <begin position="203"/>
        <end position="318"/>
    </location>
</feature>
<accession>A0A923IDN2</accession>
<reference evidence="11" key="1">
    <citation type="submission" date="2020-08" db="EMBL/GenBank/DDBJ databases">
        <title>Genome public.</title>
        <authorList>
            <person name="Liu C."/>
            <person name="Sun Q."/>
        </authorList>
    </citation>
    <scope>NUCLEOTIDE SEQUENCE</scope>
    <source>
        <strain evidence="11">BX8</strain>
    </source>
</reference>
<evidence type="ECO:0000256" key="7">
    <source>
        <dbReference type="PROSITE-ProRule" id="PRU10099"/>
    </source>
</evidence>
<dbReference type="InterPro" id="IPR041725">
    <property type="entry name" value="L-asparaginase_I"/>
</dbReference>
<dbReference type="InterPro" id="IPR037152">
    <property type="entry name" value="L-asparaginase_N_sf"/>
</dbReference>
<dbReference type="FunFam" id="3.40.50.1170:FF:000001">
    <property type="entry name" value="L-asparaginase 2"/>
    <property type="match status" value="1"/>
</dbReference>
<gene>
    <name evidence="11" type="ORF">H8S23_02960</name>
</gene>
<organism evidence="11 12">
    <name type="scientific">Anaerofilum hominis</name>
    <dbReference type="NCBI Taxonomy" id="2763016"/>
    <lineage>
        <taxon>Bacteria</taxon>
        <taxon>Bacillati</taxon>
        <taxon>Bacillota</taxon>
        <taxon>Clostridia</taxon>
        <taxon>Eubacteriales</taxon>
        <taxon>Oscillospiraceae</taxon>
        <taxon>Anaerofilum</taxon>
    </lineage>
</organism>
<dbReference type="PANTHER" id="PTHR11707:SF28">
    <property type="entry name" value="60 KDA LYSOPHOSPHOLIPASE"/>
    <property type="match status" value="1"/>
</dbReference>
<dbReference type="SUPFAM" id="SSF53774">
    <property type="entry name" value="Glutaminase/Asparaginase"/>
    <property type="match status" value="1"/>
</dbReference>
<comment type="similarity">
    <text evidence="1">Belongs to the asparaginase 1 family.</text>
</comment>
<comment type="caution">
    <text evidence="11">The sequence shown here is derived from an EMBL/GenBank/DDBJ whole genome shotgun (WGS) entry which is preliminary data.</text>
</comment>
<evidence type="ECO:0000313" key="12">
    <source>
        <dbReference type="Proteomes" id="UP000659630"/>
    </source>
</evidence>
<dbReference type="InterPro" id="IPR027473">
    <property type="entry name" value="L-asparaginase_C"/>
</dbReference>